<dbReference type="EMBL" id="ML979132">
    <property type="protein sequence ID" value="KAF1920341.1"/>
    <property type="molecule type" value="Genomic_DNA"/>
</dbReference>
<dbReference type="Pfam" id="PF00651">
    <property type="entry name" value="BTB"/>
    <property type="match status" value="1"/>
</dbReference>
<feature type="non-terminal residue" evidence="2">
    <location>
        <position position="1"/>
    </location>
</feature>
<dbReference type="CDD" id="cd18186">
    <property type="entry name" value="BTB_POZ_ZBTB_KLHL-like"/>
    <property type="match status" value="1"/>
</dbReference>
<sequence length="192" mass="21722">LKVVVGSGNNTREFGVHEALLTSRSEFFDKAMGKGWKEAEEKVVKLPEDDPDAFALYEQLIYTGNIPAFSDAPDRFISLVRLYVLAEKLQDIKTKNSAVDAIIAKVSHESESIASSNLFQAPCLPSNKAIRIMYEHTPSHCPGRQALLDCYIWYGQSESESNYDSDDEKVPRQFLKDLAKDLMQYRQQSTEH</sequence>
<dbReference type="OrthoDB" id="1022638at2759"/>
<keyword evidence="3" id="KW-1185">Reference proteome</keyword>
<gene>
    <name evidence="2" type="ORF">BDU57DRAFT_425817</name>
</gene>
<evidence type="ECO:0000313" key="2">
    <source>
        <dbReference type="EMBL" id="KAF1920341.1"/>
    </source>
</evidence>
<evidence type="ECO:0000259" key="1">
    <source>
        <dbReference type="PROSITE" id="PS50097"/>
    </source>
</evidence>
<dbReference type="InterPro" id="IPR000210">
    <property type="entry name" value="BTB/POZ_dom"/>
</dbReference>
<proteinExistence type="predicted"/>
<dbReference type="AlphaFoldDB" id="A0A6A5QX32"/>
<dbReference type="PANTHER" id="PTHR47843">
    <property type="entry name" value="BTB DOMAIN-CONTAINING PROTEIN-RELATED"/>
    <property type="match status" value="1"/>
</dbReference>
<name>A0A6A5QX32_AMPQU</name>
<dbReference type="Proteomes" id="UP000800096">
    <property type="component" value="Unassembled WGS sequence"/>
</dbReference>
<accession>A0A6A5QX32</accession>
<reference evidence="2" key="1">
    <citation type="journal article" date="2020" name="Stud. Mycol.">
        <title>101 Dothideomycetes genomes: a test case for predicting lifestyles and emergence of pathogens.</title>
        <authorList>
            <person name="Haridas S."/>
            <person name="Albert R."/>
            <person name="Binder M."/>
            <person name="Bloem J."/>
            <person name="Labutti K."/>
            <person name="Salamov A."/>
            <person name="Andreopoulos B."/>
            <person name="Baker S."/>
            <person name="Barry K."/>
            <person name="Bills G."/>
            <person name="Bluhm B."/>
            <person name="Cannon C."/>
            <person name="Castanera R."/>
            <person name="Culley D."/>
            <person name="Daum C."/>
            <person name="Ezra D."/>
            <person name="Gonzalez J."/>
            <person name="Henrissat B."/>
            <person name="Kuo A."/>
            <person name="Liang C."/>
            <person name="Lipzen A."/>
            <person name="Lutzoni F."/>
            <person name="Magnuson J."/>
            <person name="Mondo S."/>
            <person name="Nolan M."/>
            <person name="Ohm R."/>
            <person name="Pangilinan J."/>
            <person name="Park H.-J."/>
            <person name="Ramirez L."/>
            <person name="Alfaro M."/>
            <person name="Sun H."/>
            <person name="Tritt A."/>
            <person name="Yoshinaga Y."/>
            <person name="Zwiers L.-H."/>
            <person name="Turgeon B."/>
            <person name="Goodwin S."/>
            <person name="Spatafora J."/>
            <person name="Crous P."/>
            <person name="Grigoriev I."/>
        </authorList>
    </citation>
    <scope>NUCLEOTIDE SEQUENCE</scope>
    <source>
        <strain evidence="2">HMLAC05119</strain>
    </source>
</reference>
<protein>
    <recommendedName>
        <fullName evidence="1">BTB domain-containing protein</fullName>
    </recommendedName>
</protein>
<feature type="non-terminal residue" evidence="2">
    <location>
        <position position="192"/>
    </location>
</feature>
<organism evidence="2 3">
    <name type="scientific">Ampelomyces quisqualis</name>
    <name type="common">Powdery mildew agent</name>
    <dbReference type="NCBI Taxonomy" id="50730"/>
    <lineage>
        <taxon>Eukaryota</taxon>
        <taxon>Fungi</taxon>
        <taxon>Dikarya</taxon>
        <taxon>Ascomycota</taxon>
        <taxon>Pezizomycotina</taxon>
        <taxon>Dothideomycetes</taxon>
        <taxon>Pleosporomycetidae</taxon>
        <taxon>Pleosporales</taxon>
        <taxon>Pleosporineae</taxon>
        <taxon>Phaeosphaeriaceae</taxon>
        <taxon>Ampelomyces</taxon>
    </lineage>
</organism>
<dbReference type="PROSITE" id="PS50097">
    <property type="entry name" value="BTB"/>
    <property type="match status" value="1"/>
</dbReference>
<dbReference type="SUPFAM" id="SSF54695">
    <property type="entry name" value="POZ domain"/>
    <property type="match status" value="1"/>
</dbReference>
<evidence type="ECO:0000313" key="3">
    <source>
        <dbReference type="Proteomes" id="UP000800096"/>
    </source>
</evidence>
<dbReference type="InterPro" id="IPR011333">
    <property type="entry name" value="SKP1/BTB/POZ_sf"/>
</dbReference>
<feature type="domain" description="BTB" evidence="1">
    <location>
        <begin position="1"/>
        <end position="70"/>
    </location>
</feature>
<dbReference type="PANTHER" id="PTHR47843:SF2">
    <property type="entry name" value="BTB DOMAIN-CONTAINING PROTEIN"/>
    <property type="match status" value="1"/>
</dbReference>
<dbReference type="Gene3D" id="3.30.710.10">
    <property type="entry name" value="Potassium Channel Kv1.1, Chain A"/>
    <property type="match status" value="1"/>
</dbReference>